<dbReference type="Proteomes" id="UP001169242">
    <property type="component" value="Unassembled WGS sequence"/>
</dbReference>
<dbReference type="Pfam" id="PF00756">
    <property type="entry name" value="Esterase"/>
    <property type="match status" value="1"/>
</dbReference>
<reference evidence="1" key="1">
    <citation type="journal article" date="2023" name="Int. J. Syst. Evol. Microbiol.">
        <title>&lt;i&gt;Holtiella tumoricola&lt;/i&gt; gen. nov. sp. nov., isolated from a human clinical sample.</title>
        <authorList>
            <person name="Allen-Vercoe E."/>
            <person name="Daigneault M.C."/>
            <person name="Vancuren S.J."/>
            <person name="Cochrane K."/>
            <person name="O'Neal L.L."/>
            <person name="Sankaranarayanan K."/>
            <person name="Lawson P.A."/>
        </authorList>
    </citation>
    <scope>NUCLEOTIDE SEQUENCE</scope>
    <source>
        <strain evidence="1">CC70A</strain>
    </source>
</reference>
<dbReference type="Gene3D" id="3.40.50.1820">
    <property type="entry name" value="alpha/beta hydrolase"/>
    <property type="match status" value="1"/>
</dbReference>
<dbReference type="EMBL" id="JAQIFT010000069">
    <property type="protein sequence ID" value="MDA3734007.1"/>
    <property type="molecule type" value="Genomic_DNA"/>
</dbReference>
<dbReference type="GO" id="GO:0016747">
    <property type="term" value="F:acyltransferase activity, transferring groups other than amino-acyl groups"/>
    <property type="evidence" value="ECO:0007669"/>
    <property type="project" value="TreeGrafter"/>
</dbReference>
<comment type="caution">
    <text evidence="1">The sequence shown here is derived from an EMBL/GenBank/DDBJ whole genome shotgun (WGS) entry which is preliminary data.</text>
</comment>
<dbReference type="AlphaFoldDB" id="A0AA42DVZ4"/>
<dbReference type="SUPFAM" id="SSF53474">
    <property type="entry name" value="alpha/beta-Hydrolases"/>
    <property type="match status" value="1"/>
</dbReference>
<name>A0AA42DVZ4_9FIRM</name>
<dbReference type="GO" id="GO:0016787">
    <property type="term" value="F:hydrolase activity"/>
    <property type="evidence" value="ECO:0007669"/>
    <property type="project" value="UniProtKB-KW"/>
</dbReference>
<evidence type="ECO:0000313" key="2">
    <source>
        <dbReference type="Proteomes" id="UP001169242"/>
    </source>
</evidence>
<accession>A0AA42DVZ4</accession>
<dbReference type="InterPro" id="IPR000801">
    <property type="entry name" value="Esterase-like"/>
</dbReference>
<dbReference type="PANTHER" id="PTHR48098:SF1">
    <property type="entry name" value="DIACYLGLYCEROL ACYLTRANSFERASE_MYCOLYLTRANSFERASE AG85A"/>
    <property type="match status" value="1"/>
</dbReference>
<sequence>MAFFKGEIFAKSLGMNVGLNVILPYDTCDKELKVLYLLHGMSDGCGAWSRWTRIEHYANQYGYIVIMPEVHISFYTNMEYGGNYYTYITEELPMLCEKMFGIQPDREKTYIAGLSMGGYGSMLCALSKPDQYKACGALSAVCDIKARITERGREDKLIKAIIGDKLIDPSYDLYHLSEKLMDLPQEARPRLMIACGTEDFLYKENKAFKAHLEKLEFNFTFEEWEGVHDWNFWDEGIQKVMKFFEQL</sequence>
<evidence type="ECO:0000313" key="1">
    <source>
        <dbReference type="EMBL" id="MDA3734007.1"/>
    </source>
</evidence>
<protein>
    <submittedName>
        <fullName evidence="1">Alpha/beta hydrolase family protein</fullName>
    </submittedName>
</protein>
<proteinExistence type="predicted"/>
<organism evidence="1 2">
    <name type="scientific">Holtiella tumoricola</name>
    <dbReference type="NCBI Taxonomy" id="3018743"/>
    <lineage>
        <taxon>Bacteria</taxon>
        <taxon>Bacillati</taxon>
        <taxon>Bacillota</taxon>
        <taxon>Clostridia</taxon>
        <taxon>Lachnospirales</taxon>
        <taxon>Cellulosilyticaceae</taxon>
        <taxon>Holtiella</taxon>
    </lineage>
</organism>
<gene>
    <name evidence="1" type="ORF">PBV87_21260</name>
</gene>
<keyword evidence="2" id="KW-1185">Reference proteome</keyword>
<dbReference type="InterPro" id="IPR050583">
    <property type="entry name" value="Mycobacterial_A85_antigen"/>
</dbReference>
<dbReference type="PANTHER" id="PTHR48098">
    <property type="entry name" value="ENTEROCHELIN ESTERASE-RELATED"/>
    <property type="match status" value="1"/>
</dbReference>
<dbReference type="InterPro" id="IPR029058">
    <property type="entry name" value="AB_hydrolase_fold"/>
</dbReference>
<keyword evidence="1" id="KW-0378">Hydrolase</keyword>
<dbReference type="RefSeq" id="WP_053985639.1">
    <property type="nucleotide sequence ID" value="NZ_JAQIFT010000069.1"/>
</dbReference>